<sequence length="1077" mass="113675">MRFGILGPVDVRLADGSPVAVGGPRVRALLALLLLDAGRTVGDDRLLDGLYGTEPPAGAANALQSQISRLRRALRPGGDGRDLVERLPGGYRIAVAPEDVDAHRFERAAENGRRALARGDLPRAADLLREALALWRGPALADLTGPPDLAGSPALRAQAERLTELRLAAVEDRVAADLAVRPDAALVAELRELVAAHPLRERLSAQLIHALHACGRRRDALAAFDDARRRLVEELGIEPSAELAAAQLAVLRSEPPAAPAPPEPRRAGLPAQLTSFVGRGTELDRVVALLDSARLVTLTGPGGSGKTRLAVEAAARLPGTVRFVELGRVESAAALPQAIARSLGLRDTALLPPPVPGAAAPPPDLAGRLVAALADRHLLLVLDNCEHVIEAAAALTARLLDACPGLRVLATSREPLGITGETLCPVPPLALPPPGTPAADALRYPAVRLFADRAAAVRPGFAVDGRTAEDVLHVCRSLDGLPLAIELAAARLRALPVAEVAARLDDRFRLLSRGSRTAEPRHRTLRAVVEWSWDLLDDAERRLARRLTVFADGITVEAAAQVCGVPEAEALDVLSGLVDKSLLETTGEDTPRFRMLATVRAFCAERLAETDEGAPARRAHAGHYLGRVLAAAPRLREAGQLDWLRRLDADHDNLLTALRWAVRAGEKELALRMLSGLSAYWWLRGRRVEGGAVARDLLESVGAEPPPGLEEEYVLGALVAATAPSGLVPGRLAEAERLASGLAGPLRHPFLLVLWGRFAGVPGERAPWTFPLESLAAGPDPWVRALMHTGLGYRRLVEGDVAGSERGFTAGLDGFRSVGERWGMAVALSELGTLAAWRGEWRAATAMADEALGLFGALDAAEDMADVLCGRADGRVRSGDLAGAQADCDRAAALARRAGSPEQLALAHLGLGEVARQRGDLAGARAQYETGLRHCPTGWFSAEEARARLHIALGRLAETERDAEPARHHHARALATLAGDGPLSGPSALLVAPTAVEALAGLALLDGDPTRAARLLGTARVLRGTTRAADPDVARVAATARDRLGTPGYERAYRQAAAVPRTRALALLAGLTAQRAA</sequence>
<dbReference type="EMBL" id="JBHTBH010000010">
    <property type="protein sequence ID" value="MFC7330142.1"/>
    <property type="molecule type" value="Genomic_DNA"/>
</dbReference>
<dbReference type="Pfam" id="PF25872">
    <property type="entry name" value="HTH_77"/>
    <property type="match status" value="1"/>
</dbReference>
<dbReference type="SUPFAM" id="SSF52540">
    <property type="entry name" value="P-loop containing nucleoside triphosphate hydrolases"/>
    <property type="match status" value="1"/>
</dbReference>
<evidence type="ECO:0000256" key="2">
    <source>
        <dbReference type="ARBA" id="ARBA00023125"/>
    </source>
</evidence>
<evidence type="ECO:0000313" key="5">
    <source>
        <dbReference type="EMBL" id="MFC7330142.1"/>
    </source>
</evidence>
<dbReference type="InterPro" id="IPR016032">
    <property type="entry name" value="Sig_transdc_resp-reg_C-effctor"/>
</dbReference>
<dbReference type="Pfam" id="PF03704">
    <property type="entry name" value="BTAD"/>
    <property type="match status" value="1"/>
</dbReference>
<keyword evidence="6" id="KW-1185">Reference proteome</keyword>
<proteinExistence type="inferred from homology"/>
<dbReference type="InterPro" id="IPR058852">
    <property type="entry name" value="HTH_77"/>
</dbReference>
<evidence type="ECO:0000259" key="4">
    <source>
        <dbReference type="PROSITE" id="PS51755"/>
    </source>
</evidence>
<dbReference type="SMART" id="SM00028">
    <property type="entry name" value="TPR"/>
    <property type="match status" value="3"/>
</dbReference>
<comment type="similarity">
    <text evidence="1">Belongs to the AfsR/DnrI/RedD regulatory family.</text>
</comment>
<keyword evidence="2 3" id="KW-0238">DNA-binding</keyword>
<dbReference type="PANTHER" id="PTHR47691:SF3">
    <property type="entry name" value="HTH-TYPE TRANSCRIPTIONAL REGULATOR RV0890C-RELATED"/>
    <property type="match status" value="1"/>
</dbReference>
<comment type="caution">
    <text evidence="5">The sequence shown here is derived from an EMBL/GenBank/DDBJ whole genome shotgun (WGS) entry which is preliminary data.</text>
</comment>
<dbReference type="Gene3D" id="1.10.10.10">
    <property type="entry name" value="Winged helix-like DNA-binding domain superfamily/Winged helix DNA-binding domain"/>
    <property type="match status" value="1"/>
</dbReference>
<evidence type="ECO:0000256" key="1">
    <source>
        <dbReference type="ARBA" id="ARBA00005820"/>
    </source>
</evidence>
<gene>
    <name evidence="5" type="ORF">ACFQRF_20635</name>
</gene>
<dbReference type="CDD" id="cd15831">
    <property type="entry name" value="BTAD"/>
    <property type="match status" value="1"/>
</dbReference>
<dbReference type="PANTHER" id="PTHR47691">
    <property type="entry name" value="REGULATOR-RELATED"/>
    <property type="match status" value="1"/>
</dbReference>
<accession>A0ABW2KJF7</accession>
<dbReference type="PRINTS" id="PR00364">
    <property type="entry name" value="DISEASERSIST"/>
</dbReference>
<dbReference type="Pfam" id="PF00486">
    <property type="entry name" value="Trans_reg_C"/>
    <property type="match status" value="1"/>
</dbReference>
<dbReference type="Proteomes" id="UP001596540">
    <property type="component" value="Unassembled WGS sequence"/>
</dbReference>
<protein>
    <submittedName>
        <fullName evidence="5">BTAD domain-containing putative transcriptional regulator</fullName>
    </submittedName>
</protein>
<dbReference type="Gene3D" id="1.25.40.10">
    <property type="entry name" value="Tetratricopeptide repeat domain"/>
    <property type="match status" value="2"/>
</dbReference>
<dbReference type="InterPro" id="IPR036388">
    <property type="entry name" value="WH-like_DNA-bd_sf"/>
</dbReference>
<organism evidence="5 6">
    <name type="scientific">Marinactinospora rubrisoli</name>
    <dbReference type="NCBI Taxonomy" id="2715399"/>
    <lineage>
        <taxon>Bacteria</taxon>
        <taxon>Bacillati</taxon>
        <taxon>Actinomycetota</taxon>
        <taxon>Actinomycetes</taxon>
        <taxon>Streptosporangiales</taxon>
        <taxon>Nocardiopsidaceae</taxon>
        <taxon>Marinactinospora</taxon>
    </lineage>
</organism>
<dbReference type="InterPro" id="IPR011990">
    <property type="entry name" value="TPR-like_helical_dom_sf"/>
</dbReference>
<dbReference type="SMART" id="SM01043">
    <property type="entry name" value="BTAD"/>
    <property type="match status" value="1"/>
</dbReference>
<dbReference type="SMART" id="SM00862">
    <property type="entry name" value="Trans_reg_C"/>
    <property type="match status" value="1"/>
</dbReference>
<evidence type="ECO:0000313" key="6">
    <source>
        <dbReference type="Proteomes" id="UP001596540"/>
    </source>
</evidence>
<name>A0ABW2KJF7_9ACTN</name>
<dbReference type="InterPro" id="IPR001867">
    <property type="entry name" value="OmpR/PhoB-type_DNA-bd"/>
</dbReference>
<dbReference type="InterPro" id="IPR019734">
    <property type="entry name" value="TPR_rpt"/>
</dbReference>
<evidence type="ECO:0000256" key="3">
    <source>
        <dbReference type="PROSITE-ProRule" id="PRU01091"/>
    </source>
</evidence>
<dbReference type="InterPro" id="IPR027417">
    <property type="entry name" value="P-loop_NTPase"/>
</dbReference>
<dbReference type="PROSITE" id="PS51755">
    <property type="entry name" value="OMPR_PHOB"/>
    <property type="match status" value="1"/>
</dbReference>
<dbReference type="InterPro" id="IPR041664">
    <property type="entry name" value="AAA_16"/>
</dbReference>
<dbReference type="SUPFAM" id="SSF48452">
    <property type="entry name" value="TPR-like"/>
    <property type="match status" value="2"/>
</dbReference>
<feature type="domain" description="OmpR/PhoB-type" evidence="4">
    <location>
        <begin position="1"/>
        <end position="95"/>
    </location>
</feature>
<reference evidence="6" key="1">
    <citation type="journal article" date="2019" name="Int. J. Syst. Evol. Microbiol.">
        <title>The Global Catalogue of Microorganisms (GCM) 10K type strain sequencing project: providing services to taxonomists for standard genome sequencing and annotation.</title>
        <authorList>
            <consortium name="The Broad Institute Genomics Platform"/>
            <consortium name="The Broad Institute Genome Sequencing Center for Infectious Disease"/>
            <person name="Wu L."/>
            <person name="Ma J."/>
        </authorList>
    </citation>
    <scope>NUCLEOTIDE SEQUENCE [LARGE SCALE GENOMIC DNA]</scope>
    <source>
        <strain evidence="6">CGMCC 4.7382</strain>
    </source>
</reference>
<dbReference type="Pfam" id="PF13191">
    <property type="entry name" value="AAA_16"/>
    <property type="match status" value="1"/>
</dbReference>
<dbReference type="RefSeq" id="WP_379872780.1">
    <property type="nucleotide sequence ID" value="NZ_JBHTBH010000010.1"/>
</dbReference>
<dbReference type="SUPFAM" id="SSF46894">
    <property type="entry name" value="C-terminal effector domain of the bipartite response regulators"/>
    <property type="match status" value="1"/>
</dbReference>
<feature type="DNA-binding region" description="OmpR/PhoB-type" evidence="3">
    <location>
        <begin position="1"/>
        <end position="95"/>
    </location>
</feature>
<dbReference type="InterPro" id="IPR005158">
    <property type="entry name" value="BTAD"/>
</dbReference>
<dbReference type="Gene3D" id="3.40.50.300">
    <property type="entry name" value="P-loop containing nucleotide triphosphate hydrolases"/>
    <property type="match status" value="1"/>
</dbReference>